<proteinExistence type="predicted"/>
<feature type="transmembrane region" description="Helical" evidence="2">
    <location>
        <begin position="43"/>
        <end position="65"/>
    </location>
</feature>
<organism evidence="3 4">
    <name type="scientific">Sphingomonas endophytica</name>
    <dbReference type="NCBI Taxonomy" id="869719"/>
    <lineage>
        <taxon>Bacteria</taxon>
        <taxon>Pseudomonadati</taxon>
        <taxon>Pseudomonadota</taxon>
        <taxon>Alphaproteobacteria</taxon>
        <taxon>Sphingomonadales</taxon>
        <taxon>Sphingomonadaceae</taxon>
        <taxon>Sphingomonas</taxon>
    </lineage>
</organism>
<reference evidence="3 4" key="2">
    <citation type="submission" date="2020-08" db="EMBL/GenBank/DDBJ databases">
        <authorList>
            <person name="Partida-Martinez L."/>
            <person name="Huntemann M."/>
            <person name="Clum A."/>
            <person name="Wang J."/>
            <person name="Palaniappan K."/>
            <person name="Ritter S."/>
            <person name="Chen I.-M."/>
            <person name="Stamatis D."/>
            <person name="Reddy T."/>
            <person name="O'Malley R."/>
            <person name="Daum C."/>
            <person name="Shapiro N."/>
            <person name="Ivanova N."/>
            <person name="Kyrpides N."/>
            <person name="Woyke T."/>
        </authorList>
    </citation>
    <scope>NUCLEOTIDE SEQUENCE [LARGE SCALE GENOMIC DNA]</scope>
    <source>
        <strain evidence="3 4">AS3.13</strain>
    </source>
</reference>
<reference evidence="3 4" key="1">
    <citation type="submission" date="2020-08" db="EMBL/GenBank/DDBJ databases">
        <title>The Agave Microbiome: Exploring the role of microbial communities in plant adaptations to desert environments.</title>
        <authorList>
            <person name="Partida-Martinez L.P."/>
        </authorList>
    </citation>
    <scope>NUCLEOTIDE SEQUENCE [LARGE SCALE GENOMIC DNA]</scope>
    <source>
        <strain evidence="3 4">AS3.13</strain>
    </source>
</reference>
<feature type="region of interest" description="Disordered" evidence="1">
    <location>
        <begin position="134"/>
        <end position="153"/>
    </location>
</feature>
<keyword evidence="2" id="KW-1133">Transmembrane helix</keyword>
<dbReference type="Proteomes" id="UP000522313">
    <property type="component" value="Unassembled WGS sequence"/>
</dbReference>
<evidence type="ECO:0000313" key="4">
    <source>
        <dbReference type="Proteomes" id="UP000522313"/>
    </source>
</evidence>
<gene>
    <name evidence="3" type="ORF">F4693_001644</name>
</gene>
<accession>A0A7X0JDT3</accession>
<evidence type="ECO:0000313" key="3">
    <source>
        <dbReference type="EMBL" id="MBB6504671.1"/>
    </source>
</evidence>
<comment type="caution">
    <text evidence="3">The sequence shown here is derived from an EMBL/GenBank/DDBJ whole genome shotgun (WGS) entry which is preliminary data.</text>
</comment>
<dbReference type="AlphaFoldDB" id="A0A7X0JDT3"/>
<evidence type="ECO:0000256" key="1">
    <source>
        <dbReference type="SAM" id="MobiDB-lite"/>
    </source>
</evidence>
<keyword evidence="2" id="KW-0812">Transmembrane</keyword>
<protein>
    <submittedName>
        <fullName evidence="3">Uncharacterized protein</fullName>
    </submittedName>
</protein>
<evidence type="ECO:0000256" key="2">
    <source>
        <dbReference type="SAM" id="Phobius"/>
    </source>
</evidence>
<keyword evidence="2" id="KW-0472">Membrane</keyword>
<sequence length="271" mass="29069">MASQVADDMAAIFGESQRSANDALHRTDRPVGALQEKRPRSRLMVATLLGTAGLAAMIGVGVVVGKNAVGSALDRPSARPRTVVARRAAMPAPRAGGETLTPTALPPEAMPDAEVALTNSLDVPASAITVDKRLKQSRSASAPPRLAYRNSRDDGERADVLFRRTPRVIQHEPANPPAAMASGSRADCYGDIDCTNARLYAADGEVARAYAEATSSGVRVRDLRDYRHEWIRARNVAAARPSEALRIYDMVAADLRMLADDAVADDRMAWQ</sequence>
<dbReference type="EMBL" id="JACHBT010000007">
    <property type="protein sequence ID" value="MBB6504671.1"/>
    <property type="molecule type" value="Genomic_DNA"/>
</dbReference>
<name>A0A7X0JDT3_9SPHN</name>